<evidence type="ECO:0000256" key="1">
    <source>
        <dbReference type="SAM" id="Phobius"/>
    </source>
</evidence>
<proteinExistence type="predicted"/>
<reference evidence="2 3" key="1">
    <citation type="journal article" date="2024" name="J Genomics">
        <title>Draft genome sequencing and assembly of Favolaschia claudopus CIRM-BRFM 2984 isolated from oak limbs.</title>
        <authorList>
            <person name="Navarro D."/>
            <person name="Drula E."/>
            <person name="Chaduli D."/>
            <person name="Cazenave R."/>
            <person name="Ahrendt S."/>
            <person name="Wang J."/>
            <person name="Lipzen A."/>
            <person name="Daum C."/>
            <person name="Barry K."/>
            <person name="Grigoriev I.V."/>
            <person name="Favel A."/>
            <person name="Rosso M.N."/>
            <person name="Martin F."/>
        </authorList>
    </citation>
    <scope>NUCLEOTIDE SEQUENCE [LARGE SCALE GENOMIC DNA]</scope>
    <source>
        <strain evidence="2 3">CIRM-BRFM 2984</strain>
    </source>
</reference>
<evidence type="ECO:0000313" key="2">
    <source>
        <dbReference type="EMBL" id="KAK7059516.1"/>
    </source>
</evidence>
<keyword evidence="3" id="KW-1185">Reference proteome</keyword>
<organism evidence="2 3">
    <name type="scientific">Favolaschia claudopus</name>
    <dbReference type="NCBI Taxonomy" id="2862362"/>
    <lineage>
        <taxon>Eukaryota</taxon>
        <taxon>Fungi</taxon>
        <taxon>Dikarya</taxon>
        <taxon>Basidiomycota</taxon>
        <taxon>Agaricomycotina</taxon>
        <taxon>Agaricomycetes</taxon>
        <taxon>Agaricomycetidae</taxon>
        <taxon>Agaricales</taxon>
        <taxon>Marasmiineae</taxon>
        <taxon>Mycenaceae</taxon>
        <taxon>Favolaschia</taxon>
    </lineage>
</organism>
<sequence>MTCLGEWKWWLEGENDAWRRSLERNGGLRRVGVKAGETETGEWEGASAGEGVGVGDCLGGLGDGLFGAHGKEGERESRGGGDAKHLTQAASTFPLTWSLQVLLSIWFLLIVNYFLGIVALTISIRRIGGEQDYWQGSERVAASLSIVGVNRLGFPLDKASDVSLPCGGLNAWRIGRSKLISV</sequence>
<dbReference type="AlphaFoldDB" id="A0AAW0E7Z4"/>
<name>A0AAW0E7Z4_9AGAR</name>
<keyword evidence="1" id="KW-0812">Transmembrane</keyword>
<evidence type="ECO:0000313" key="3">
    <source>
        <dbReference type="Proteomes" id="UP001362999"/>
    </source>
</evidence>
<dbReference type="Proteomes" id="UP001362999">
    <property type="component" value="Unassembled WGS sequence"/>
</dbReference>
<keyword evidence="1" id="KW-1133">Transmembrane helix</keyword>
<feature type="transmembrane region" description="Helical" evidence="1">
    <location>
        <begin position="101"/>
        <end position="122"/>
    </location>
</feature>
<gene>
    <name evidence="2" type="ORF">R3P38DRAFT_3341196</name>
</gene>
<keyword evidence="1" id="KW-0472">Membrane</keyword>
<protein>
    <submittedName>
        <fullName evidence="2">Uncharacterized protein</fullName>
    </submittedName>
</protein>
<accession>A0AAW0E7Z4</accession>
<dbReference type="EMBL" id="JAWWNJ010000003">
    <property type="protein sequence ID" value="KAK7059516.1"/>
    <property type="molecule type" value="Genomic_DNA"/>
</dbReference>
<comment type="caution">
    <text evidence="2">The sequence shown here is derived from an EMBL/GenBank/DDBJ whole genome shotgun (WGS) entry which is preliminary data.</text>
</comment>